<organism evidence="1 2">
    <name type="scientific">Enterococcus canintestini</name>
    <dbReference type="NCBI Taxonomy" id="317010"/>
    <lineage>
        <taxon>Bacteria</taxon>
        <taxon>Bacillati</taxon>
        <taxon>Bacillota</taxon>
        <taxon>Bacilli</taxon>
        <taxon>Lactobacillales</taxon>
        <taxon>Enterococcaceae</taxon>
        <taxon>Enterococcus</taxon>
    </lineage>
</organism>
<dbReference type="EMBL" id="LHUG01000008">
    <property type="protein sequence ID" value="PAB00285.1"/>
    <property type="molecule type" value="Genomic_DNA"/>
</dbReference>
<proteinExistence type="predicted"/>
<evidence type="ECO:0000313" key="1">
    <source>
        <dbReference type="EMBL" id="PAB00285.1"/>
    </source>
</evidence>
<sequence length="71" mass="7960">MIDNKISTLKIGKKVTVKTIEGIVRTGEITKFGEHIVILACGVQRFVVAKSELEKQGYQVPKYKGNFKFTC</sequence>
<accession>A0A267HRL8</accession>
<comment type="caution">
    <text evidence="1">The sequence shown here is derived from an EMBL/GenBank/DDBJ whole genome shotgun (WGS) entry which is preliminary data.</text>
</comment>
<dbReference type="Proteomes" id="UP000216797">
    <property type="component" value="Unassembled WGS sequence"/>
</dbReference>
<gene>
    <name evidence="1" type="ORF">AKL21_09850</name>
</gene>
<name>A0A267HRL8_9ENTE</name>
<protein>
    <submittedName>
        <fullName evidence="1">Uncharacterized protein</fullName>
    </submittedName>
</protein>
<keyword evidence="2" id="KW-1185">Reference proteome</keyword>
<reference evidence="1 2" key="1">
    <citation type="submission" date="2015-08" db="EMBL/GenBank/DDBJ databases">
        <title>Enterococcus genome sequence.</title>
        <authorList>
            <person name="Acedo J.Z."/>
            <person name="Vederas J.C."/>
        </authorList>
    </citation>
    <scope>NUCLEOTIDE SEQUENCE [LARGE SCALE GENOMIC DNA]</scope>
    <source>
        <strain evidence="1 2">49</strain>
    </source>
</reference>
<dbReference type="AlphaFoldDB" id="A0A267HRL8"/>
<evidence type="ECO:0000313" key="2">
    <source>
        <dbReference type="Proteomes" id="UP000216797"/>
    </source>
</evidence>
<dbReference type="RefSeq" id="WP_095006930.1">
    <property type="nucleotide sequence ID" value="NZ_LHUG01000008.1"/>
</dbReference>